<accession>A0A3D8V8Q7</accession>
<dbReference type="Proteomes" id="UP000256829">
    <property type="component" value="Unassembled WGS sequence"/>
</dbReference>
<proteinExistence type="predicted"/>
<reference evidence="1 2" key="1">
    <citation type="submission" date="2018-08" db="EMBL/GenBank/DDBJ databases">
        <title>Lysobacter soli KCTC 22011, whole genome shotgun sequence.</title>
        <authorList>
            <person name="Zhang X."/>
            <person name="Feng G."/>
            <person name="Zhu H."/>
        </authorList>
    </citation>
    <scope>NUCLEOTIDE SEQUENCE [LARGE SCALE GENOMIC DNA]</scope>
    <source>
        <strain evidence="1 2">KCTC 22011</strain>
    </source>
</reference>
<evidence type="ECO:0000313" key="1">
    <source>
        <dbReference type="EMBL" id="RDY65451.1"/>
    </source>
</evidence>
<sequence length="84" mass="10004">MLRECGRIYVTDEKRFALLSKDRLLPRFRTSRAEGRMSPPELQVIVRDLTREEFEQVSARLQALDADRSYEDFAIAQIRHRSRH</sequence>
<dbReference type="EMBL" id="QTJR01000018">
    <property type="protein sequence ID" value="RDY65451.1"/>
    <property type="molecule type" value="Genomic_DNA"/>
</dbReference>
<name>A0A3D8V8Q7_9GAMM</name>
<organism evidence="1 2">
    <name type="scientific">Lysobacter soli</name>
    <dbReference type="NCBI Taxonomy" id="453783"/>
    <lineage>
        <taxon>Bacteria</taxon>
        <taxon>Pseudomonadati</taxon>
        <taxon>Pseudomonadota</taxon>
        <taxon>Gammaproteobacteria</taxon>
        <taxon>Lysobacterales</taxon>
        <taxon>Lysobacteraceae</taxon>
        <taxon>Lysobacter</taxon>
    </lineage>
</organism>
<gene>
    <name evidence="1" type="ORF">DX912_17240</name>
</gene>
<protein>
    <submittedName>
        <fullName evidence="1">Uncharacterized protein</fullName>
    </submittedName>
</protein>
<keyword evidence="2" id="KW-1185">Reference proteome</keyword>
<evidence type="ECO:0000313" key="2">
    <source>
        <dbReference type="Proteomes" id="UP000256829"/>
    </source>
</evidence>
<dbReference type="AlphaFoldDB" id="A0A3D8V8Q7"/>
<comment type="caution">
    <text evidence="1">The sequence shown here is derived from an EMBL/GenBank/DDBJ whole genome shotgun (WGS) entry which is preliminary data.</text>
</comment>